<dbReference type="FunFam" id="2.30.42.10:FF:000038">
    <property type="entry name" value="Multiple PDZ domain protein isoform X1"/>
    <property type="match status" value="1"/>
</dbReference>
<keyword evidence="3" id="KW-0796">Tight junction</keyword>
<feature type="compositionally biased region" description="Basic and acidic residues" evidence="9">
    <location>
        <begin position="1298"/>
        <end position="1312"/>
    </location>
</feature>
<feature type="domain" description="PDZ" evidence="10">
    <location>
        <begin position="528"/>
        <end position="614"/>
    </location>
</feature>
<dbReference type="Gene3D" id="2.30.42.10">
    <property type="match status" value="11"/>
</dbReference>
<evidence type="ECO:0000256" key="6">
    <source>
        <dbReference type="ARBA" id="ARBA00022737"/>
    </source>
</evidence>
<feature type="compositionally biased region" description="Basic and acidic residues" evidence="9">
    <location>
        <begin position="632"/>
        <end position="645"/>
    </location>
</feature>
<feature type="domain" description="PDZ" evidence="10">
    <location>
        <begin position="1478"/>
        <end position="1560"/>
    </location>
</feature>
<dbReference type="CDD" id="cd06672">
    <property type="entry name" value="PDZ8_MUPP1-PDZ7_PATJ-PDZ2_INAD-like"/>
    <property type="match status" value="1"/>
</dbReference>
<dbReference type="PROSITE" id="PS51022">
    <property type="entry name" value="L27"/>
    <property type="match status" value="1"/>
</dbReference>
<dbReference type="InterPro" id="IPR015132">
    <property type="entry name" value="L27_2"/>
</dbReference>
<feature type="compositionally biased region" description="Acidic residues" evidence="9">
    <location>
        <begin position="1161"/>
        <end position="1173"/>
    </location>
</feature>
<evidence type="ECO:0000256" key="1">
    <source>
        <dbReference type="ARBA" id="ARBA00004221"/>
    </source>
</evidence>
<dbReference type="Pfam" id="PF00595">
    <property type="entry name" value="PDZ"/>
    <property type="match status" value="10"/>
</dbReference>
<feature type="domain" description="PDZ" evidence="10">
    <location>
        <begin position="359"/>
        <end position="447"/>
    </location>
</feature>
<dbReference type="SUPFAM" id="SSF50156">
    <property type="entry name" value="PDZ domain-like"/>
    <property type="match status" value="11"/>
</dbReference>
<dbReference type="PANTHER" id="PTHR19964:SF11">
    <property type="entry name" value="INAD-LIKE PROTEIN"/>
    <property type="match status" value="1"/>
</dbReference>
<dbReference type="CDD" id="cd06675">
    <property type="entry name" value="PDZ12_MUPP1-like"/>
    <property type="match status" value="1"/>
</dbReference>
<dbReference type="InterPro" id="IPR004172">
    <property type="entry name" value="L27_dom"/>
</dbReference>
<dbReference type="PANTHER" id="PTHR19964">
    <property type="entry name" value="MULTIPLE PDZ DOMAIN PROTEIN"/>
    <property type="match status" value="1"/>
</dbReference>
<evidence type="ECO:0000256" key="9">
    <source>
        <dbReference type="SAM" id="MobiDB-lite"/>
    </source>
</evidence>
<keyword evidence="7" id="KW-0965">Cell junction</keyword>
<keyword evidence="5" id="KW-0597">Phosphoprotein</keyword>
<evidence type="ECO:0000259" key="11">
    <source>
        <dbReference type="PROSITE" id="PS51022"/>
    </source>
</evidence>
<protein>
    <submittedName>
        <fullName evidence="12">InaD-like protein-like</fullName>
    </submittedName>
</protein>
<dbReference type="CDD" id="cd06669">
    <property type="entry name" value="PDZ5_MUPP1-like"/>
    <property type="match status" value="1"/>
</dbReference>
<dbReference type="FunFam" id="2.30.42.10:FF:000058">
    <property type="entry name" value="multiple PDZ domain protein isoform X1"/>
    <property type="match status" value="1"/>
</dbReference>
<proteinExistence type="predicted"/>
<sequence>MPENPIADKQQILRILERLLMKLHEKGDTSQSDNLVFLYNTLKNPLFNHMLTLQQSIKQLKEQLRYIPPDRSVDFDFTRRGLLVFDADPHPVVNGNIQNEKQMAPLISRFEMDEFNLIIQKMAKGRQIEYIDIEKPFNGGLGFSVIALKNQSFGEVGIFVKEVQPGSIAARDQRLKENDQILAVNHTPLDLNISHQQAILLLQQSTGSLHLVVAREPTQNSSRNSSAVSEANEPEMVSWGHTEEVELINDGSGLGFGIVGRKSSGVVVRTIVPGGLADRDGRLRTDDHILEIGGINVQGMSSEHVAQVLRNCGNHVRMVVARSPLCEISTTPPTPVADPVGELAAIQDREADTENEIHEVKLIKKDGQSLGITIVGYSGVSNSGEASGIFIKNVIPGSAAEHNGQIKVKDKIIAVNRINIQNYTNQEVVEALRKTGPVVHLTLLRKKPHYVERELDRGLNLTGVETDSENEEPQEQKDNTENERNQKQHEIGNTSDLSENKPTSKWETLLGPDYEVMVVTIDTPIADDAELQKYSKLLPIHTLRLGVELDTFEGHHYISSIATDGPIAKLGVLQLEDELLEVNGVQLYGKSRREAVSFLKEVPPPFTLICCRRLFDDDTESFVDEPTATTDHSLEPKVKLENPEEKQEDEDVELAEDEDVELALWSSEVQGIVLVKDTKIGLGFSILDYQDPLDPTKTAFVISSLVPCGVAERGGQLFPGDRLVSVNDVYLHNISLEEAVEVLKSVPPGEVHLGICKPLGGENKHNGTSSVEPERFNRSSISQESINNIEPSILLAAPKDFRNESEEELVDEPVLEELADDPNLDLGRQFQLMQSETDVDKESWEMHEILKHMEERLGEEREMLVDEVYDMDQDYEKCPSADIREISSSPVMDFESAGQWAEELDYAKMVEPNPANNLNTEENEEKSTNRSLFHGVSVEYSQGTPMLDGIPKQDDPKEHLYTDVDHERCKMKNEDIDPSSSQDSALRRVVLSSELPEREEGEGEETPIFSHWGSPQIIEIFREPHVPLGISIVGGHTVIKRLKNGEELKGIFIKQVLEDSPAGRTKALKTGDKILEVSGTDLQNATHEEAVEAIKNAGNPIVFVVQSLSTLPRIISVINPKKKEIEENQDTEETEKKKSGILPPMKLPPPYKGARKSSLGDPEEEDEEEENAFTEEKIRQRYAELSGELHIIELEKDKNGLGLSLAGNKDRSRMSIFVVGISPDGPAGKDGRMHIGDELLEINNQILYGRSHQNASAIIKTAPSKVKLVFIRNEDAFNQMAVAPFPLPSCTQSSNEDISSKAEKQAIEDQQVKADQPPENLQNQLKQTKSSTVNPIPINLHEISLDPESSYSPETEFSNRNNFSPPPVDPAMCSIVPGQEMTIEISKGRSGLGLSIVGGKDTPLDAIVIHEVYEEGAAARDGRLWAGDQILEVNGIDLRNASHEDAITALRQTPPKVQLVVYRDEAHYKDEENLEIFHVDLQRKMGRGLGLSIVGKRNGSGVFISDIVKGGAADLDGRLIQGDQILSVNGEDVRHASQEVVATILKCAQGLVQLEIGRLRAGSLLSSRKTSQNSQMSQHNVQSHFHPTFAPVISTLQNLVSTKRSSADPSQRNSVGADISPRTVEIIRGLNDALGISIAGGKGSPLADIPIFIAMIQANGVAARTHKLRVGDRIVSINGQPLDGLSHAEVVNLLKNAYGSIILQVVADTNISAIASQIENMTSNTNFAPPPEHHSEYPEAPQPKIIVLEKGSDGLGFSIVGGFGSPQGDLPIYVKTIFAKGAAADDGRLKRGDQILAVNGQSLEGVTHEQAVAILKHQKGTVTLTVLP</sequence>
<feature type="region of interest" description="Disordered" evidence="9">
    <location>
        <begin position="456"/>
        <end position="505"/>
    </location>
</feature>
<dbReference type="InterPro" id="IPR036892">
    <property type="entry name" value="L27_dom_sf"/>
</dbReference>
<accession>A0A0K8RU27</accession>
<feature type="region of interest" description="Disordered" evidence="9">
    <location>
        <begin position="1126"/>
        <end position="1177"/>
    </location>
</feature>
<feature type="domain" description="PDZ" evidence="10">
    <location>
        <begin position="1623"/>
        <end position="1709"/>
    </location>
</feature>
<evidence type="ECO:0000256" key="4">
    <source>
        <dbReference type="ARBA" id="ARBA00022475"/>
    </source>
</evidence>
<dbReference type="InterPro" id="IPR051342">
    <property type="entry name" value="PDZ_scaffold"/>
</dbReference>
<dbReference type="Gene3D" id="1.20.1440.360">
    <property type="match status" value="1"/>
</dbReference>
<feature type="domain" description="L27" evidence="11">
    <location>
        <begin position="5"/>
        <end position="65"/>
    </location>
</feature>
<reference evidence="12" key="1">
    <citation type="journal article" date="2015" name="Toxicon">
        <title>The transcriptomic and proteomic basis for the evolution of a novel venom phenotype within the Timber Rattlesnake (Crotalus horridus).</title>
        <authorList>
            <person name="Rokyta D.R."/>
            <person name="Wray K.P."/>
            <person name="McGivern J.J."/>
            <person name="Margres M.J."/>
        </authorList>
    </citation>
    <scope>NUCLEOTIDE SEQUENCE</scope>
    <source>
        <tissue evidence="12">Venom gland</tissue>
    </source>
</reference>
<feature type="domain" description="PDZ" evidence="10">
    <location>
        <begin position="244"/>
        <end position="324"/>
    </location>
</feature>
<dbReference type="InterPro" id="IPR036034">
    <property type="entry name" value="PDZ_sf"/>
</dbReference>
<dbReference type="InterPro" id="IPR001478">
    <property type="entry name" value="PDZ"/>
</dbReference>
<keyword evidence="8" id="KW-0472">Membrane</keyword>
<evidence type="ECO:0000256" key="5">
    <source>
        <dbReference type="ARBA" id="ARBA00022553"/>
    </source>
</evidence>
<organism evidence="12">
    <name type="scientific">Crotalus horridus</name>
    <name type="common">Timber rattlesnake</name>
    <dbReference type="NCBI Taxonomy" id="35024"/>
    <lineage>
        <taxon>Eukaryota</taxon>
        <taxon>Metazoa</taxon>
        <taxon>Chordata</taxon>
        <taxon>Craniata</taxon>
        <taxon>Vertebrata</taxon>
        <taxon>Euteleostomi</taxon>
        <taxon>Lepidosauria</taxon>
        <taxon>Squamata</taxon>
        <taxon>Bifurcata</taxon>
        <taxon>Unidentata</taxon>
        <taxon>Episquamata</taxon>
        <taxon>Toxicofera</taxon>
        <taxon>Serpentes</taxon>
        <taxon>Colubroidea</taxon>
        <taxon>Viperidae</taxon>
        <taxon>Crotalinae</taxon>
        <taxon>Crotalus</taxon>
    </lineage>
</organism>
<dbReference type="CDD" id="cd06667">
    <property type="entry name" value="PDZ2_MUPP1-like"/>
    <property type="match status" value="1"/>
</dbReference>
<evidence type="ECO:0000256" key="8">
    <source>
        <dbReference type="ARBA" id="ARBA00023136"/>
    </source>
</evidence>
<keyword evidence="4" id="KW-1003">Cell membrane</keyword>
<dbReference type="FunFam" id="2.30.42.10:FF:000110">
    <property type="entry name" value="multiple PDZ domain protein isoform X2"/>
    <property type="match status" value="1"/>
</dbReference>
<dbReference type="CDD" id="cd06673">
    <property type="entry name" value="PDZ10_MUPP1-PDZ8_PATJ-like"/>
    <property type="match status" value="1"/>
</dbReference>
<feature type="domain" description="PDZ" evidence="10">
    <location>
        <begin position="671"/>
        <end position="745"/>
    </location>
</feature>
<feature type="domain" description="PDZ" evidence="10">
    <location>
        <begin position="1745"/>
        <end position="1828"/>
    </location>
</feature>
<dbReference type="CDD" id="cd06674">
    <property type="entry name" value="PDZ11_MUPP1-PDZ9_PATJ-like"/>
    <property type="match status" value="1"/>
</dbReference>
<evidence type="ECO:0000256" key="3">
    <source>
        <dbReference type="ARBA" id="ARBA00022427"/>
    </source>
</evidence>
<feature type="compositionally biased region" description="Polar residues" evidence="9">
    <location>
        <begin position="1319"/>
        <end position="1328"/>
    </location>
</feature>
<comment type="subcellular location">
    <subcellularLocation>
        <location evidence="1">Apical cell membrane</location>
    </subcellularLocation>
    <subcellularLocation>
        <location evidence="2">Cell junction</location>
        <location evidence="2">Tight junction</location>
    </subcellularLocation>
</comment>
<dbReference type="EMBL" id="GBKC01001707">
    <property type="protein sequence ID" value="JAG44363.1"/>
    <property type="molecule type" value="Transcribed_RNA"/>
</dbReference>
<dbReference type="FunFam" id="2.30.42.10:FF:000070">
    <property type="entry name" value="Multiple PDZ domain protein"/>
    <property type="match status" value="1"/>
</dbReference>
<dbReference type="CDD" id="cd06689">
    <property type="entry name" value="PDZ1_MUPP1-like"/>
    <property type="match status" value="1"/>
</dbReference>
<dbReference type="CDD" id="cd06791">
    <property type="entry name" value="PDZ3_MUPP1-like"/>
    <property type="match status" value="1"/>
</dbReference>
<dbReference type="GO" id="GO:0016324">
    <property type="term" value="C:apical plasma membrane"/>
    <property type="evidence" value="ECO:0007669"/>
    <property type="project" value="UniProtKB-SubCell"/>
</dbReference>
<dbReference type="PROSITE" id="PS50106">
    <property type="entry name" value="PDZ"/>
    <property type="match status" value="11"/>
</dbReference>
<dbReference type="SMART" id="SM00228">
    <property type="entry name" value="PDZ"/>
    <property type="match status" value="11"/>
</dbReference>
<feature type="region of interest" description="Disordered" evidence="9">
    <location>
        <begin position="622"/>
        <end position="652"/>
    </location>
</feature>
<dbReference type="GO" id="GO:0005923">
    <property type="term" value="C:bicellular tight junction"/>
    <property type="evidence" value="ECO:0007669"/>
    <property type="project" value="UniProtKB-SubCell"/>
</dbReference>
<name>A0A0K8RU27_CROHD</name>
<evidence type="ECO:0000259" key="10">
    <source>
        <dbReference type="PROSITE" id="PS50106"/>
    </source>
</evidence>
<feature type="compositionally biased region" description="Basic and acidic residues" evidence="9">
    <location>
        <begin position="474"/>
        <end position="490"/>
    </location>
</feature>
<evidence type="ECO:0000256" key="7">
    <source>
        <dbReference type="ARBA" id="ARBA00022949"/>
    </source>
</evidence>
<keyword evidence="6" id="KW-0677">Repeat</keyword>
<feature type="domain" description="PDZ" evidence="10">
    <location>
        <begin position="1191"/>
        <end position="1274"/>
    </location>
</feature>
<evidence type="ECO:0000313" key="12">
    <source>
        <dbReference type="EMBL" id="JAG44363.1"/>
    </source>
</evidence>
<feature type="domain" description="PDZ" evidence="10">
    <location>
        <begin position="1017"/>
        <end position="1109"/>
    </location>
</feature>
<feature type="domain" description="PDZ" evidence="10">
    <location>
        <begin position="1382"/>
        <end position="1465"/>
    </location>
</feature>
<feature type="region of interest" description="Disordered" evidence="9">
    <location>
        <begin position="1291"/>
        <end position="1328"/>
    </location>
</feature>
<feature type="region of interest" description="Disordered" evidence="9">
    <location>
        <begin position="763"/>
        <end position="782"/>
    </location>
</feature>
<feature type="domain" description="PDZ" evidence="10">
    <location>
        <begin position="130"/>
        <end position="217"/>
    </location>
</feature>
<dbReference type="SMART" id="SM00569">
    <property type="entry name" value="L27"/>
    <property type="match status" value="1"/>
</dbReference>
<dbReference type="FunFam" id="2.30.42.10:FF:000051">
    <property type="entry name" value="Multiple PDZ domain protein isoform X1"/>
    <property type="match status" value="1"/>
</dbReference>
<dbReference type="SUPFAM" id="SSF101288">
    <property type="entry name" value="L27 domain"/>
    <property type="match status" value="1"/>
</dbReference>
<evidence type="ECO:0000256" key="2">
    <source>
        <dbReference type="ARBA" id="ARBA00004435"/>
    </source>
</evidence>
<dbReference type="CDD" id="cd06676">
    <property type="entry name" value="PDZ13_MUPP1-like"/>
    <property type="match status" value="1"/>
</dbReference>
<dbReference type="CDD" id="cd06671">
    <property type="entry name" value="PDZ7_MUPP1-PD6_PATJ-like"/>
    <property type="match status" value="1"/>
</dbReference>
<dbReference type="FunFam" id="2.30.42.10:FF:000125">
    <property type="entry name" value="PATJ, crumbs cell polarity complex component"/>
    <property type="match status" value="1"/>
</dbReference>
<dbReference type="Pfam" id="PF09045">
    <property type="entry name" value="L27_2"/>
    <property type="match status" value="1"/>
</dbReference>